<dbReference type="Proteomes" id="UP000033865">
    <property type="component" value="Unassembled WGS sequence"/>
</dbReference>
<proteinExistence type="predicted"/>
<protein>
    <submittedName>
        <fullName evidence="2">Uncharacterized protein</fullName>
    </submittedName>
</protein>
<keyword evidence="1" id="KW-0812">Transmembrane</keyword>
<gene>
    <name evidence="2" type="ORF">UY82_C0049G0001</name>
</gene>
<feature type="non-terminal residue" evidence="2">
    <location>
        <position position="37"/>
    </location>
</feature>
<name>A0A0G1XVZ7_9BACT</name>
<reference evidence="2 3" key="1">
    <citation type="journal article" date="2015" name="Nature">
        <title>rRNA introns, odd ribosomes, and small enigmatic genomes across a large radiation of phyla.</title>
        <authorList>
            <person name="Brown C.T."/>
            <person name="Hug L.A."/>
            <person name="Thomas B.C."/>
            <person name="Sharon I."/>
            <person name="Castelle C.J."/>
            <person name="Singh A."/>
            <person name="Wilkins M.J."/>
            <person name="Williams K.H."/>
            <person name="Banfield J.F."/>
        </authorList>
    </citation>
    <scope>NUCLEOTIDE SEQUENCE [LARGE SCALE GENOMIC DNA]</scope>
</reference>
<organism evidence="2 3">
    <name type="scientific">Candidatus Uhrbacteria bacterium GW2011_GWC2_53_7</name>
    <dbReference type="NCBI Taxonomy" id="1618986"/>
    <lineage>
        <taxon>Bacteria</taxon>
        <taxon>Candidatus Uhriibacteriota</taxon>
    </lineage>
</organism>
<sequence length="37" mass="3758">MGMNHDIKKTGITLLLISLISGAAAGIIGAIATESYL</sequence>
<feature type="transmembrane region" description="Helical" evidence="1">
    <location>
        <begin position="12"/>
        <end position="32"/>
    </location>
</feature>
<dbReference type="AlphaFoldDB" id="A0A0G1XVZ7"/>
<keyword evidence="1" id="KW-0472">Membrane</keyword>
<evidence type="ECO:0000313" key="3">
    <source>
        <dbReference type="Proteomes" id="UP000033865"/>
    </source>
</evidence>
<dbReference type="EMBL" id="LCRN01000049">
    <property type="protein sequence ID" value="KKW35116.1"/>
    <property type="molecule type" value="Genomic_DNA"/>
</dbReference>
<evidence type="ECO:0000256" key="1">
    <source>
        <dbReference type="SAM" id="Phobius"/>
    </source>
</evidence>
<comment type="caution">
    <text evidence="2">The sequence shown here is derived from an EMBL/GenBank/DDBJ whole genome shotgun (WGS) entry which is preliminary data.</text>
</comment>
<keyword evidence="1" id="KW-1133">Transmembrane helix</keyword>
<evidence type="ECO:0000313" key="2">
    <source>
        <dbReference type="EMBL" id="KKW35116.1"/>
    </source>
</evidence>
<accession>A0A0G1XVZ7</accession>